<reference evidence="4" key="1">
    <citation type="submission" date="2016-10" db="EMBL/GenBank/DDBJ databases">
        <authorList>
            <person name="Varghese N."/>
            <person name="Submissions S."/>
        </authorList>
    </citation>
    <scope>NUCLEOTIDE SEQUENCE [LARGE SCALE GENOMIC DNA]</scope>
    <source>
        <strain evidence="4">DSM 27981</strain>
    </source>
</reference>
<feature type="region of interest" description="Disordered" evidence="1">
    <location>
        <begin position="84"/>
        <end position="126"/>
    </location>
</feature>
<feature type="signal peptide" evidence="2">
    <location>
        <begin position="1"/>
        <end position="20"/>
    </location>
</feature>
<evidence type="ECO:0000313" key="4">
    <source>
        <dbReference type="Proteomes" id="UP000199119"/>
    </source>
</evidence>
<name>A0A1I2B792_9BURK</name>
<accession>A0A1I2B792</accession>
<dbReference type="STRING" id="1177982.SAMN04489711_102409"/>
<evidence type="ECO:0008006" key="5">
    <source>
        <dbReference type="Google" id="ProtNLM"/>
    </source>
</evidence>
<feature type="compositionally biased region" description="Low complexity" evidence="1">
    <location>
        <begin position="40"/>
        <end position="52"/>
    </location>
</feature>
<evidence type="ECO:0000256" key="2">
    <source>
        <dbReference type="SAM" id="SignalP"/>
    </source>
</evidence>
<keyword evidence="2" id="KW-0732">Signal</keyword>
<dbReference type="OrthoDB" id="8818689at2"/>
<dbReference type="EMBL" id="FONX01000002">
    <property type="protein sequence ID" value="SFE51020.1"/>
    <property type="molecule type" value="Genomic_DNA"/>
</dbReference>
<sequence length="126" mass="13321">MFRRLVIVFMLLLLPLQWAAAQAHESGASVESVADEEDAAPAQPVAGVPAGGHTQEHGGEPCLFHTLAQASALAGLHEAPLPATPGRFDWIVPPDMNHHGTGAANDIDRPRWPGRAPSTADRPART</sequence>
<evidence type="ECO:0000256" key="1">
    <source>
        <dbReference type="SAM" id="MobiDB-lite"/>
    </source>
</evidence>
<gene>
    <name evidence="3" type="ORF">SAMN04489711_102409</name>
</gene>
<protein>
    <recommendedName>
        <fullName evidence="5">DUF2946 domain-containing protein</fullName>
    </recommendedName>
</protein>
<evidence type="ECO:0000313" key="3">
    <source>
        <dbReference type="EMBL" id="SFE51020.1"/>
    </source>
</evidence>
<proteinExistence type="predicted"/>
<dbReference type="Proteomes" id="UP000199119">
    <property type="component" value="Unassembled WGS sequence"/>
</dbReference>
<feature type="chain" id="PRO_5011704367" description="DUF2946 domain-containing protein" evidence="2">
    <location>
        <begin position="21"/>
        <end position="126"/>
    </location>
</feature>
<feature type="region of interest" description="Disordered" evidence="1">
    <location>
        <begin position="28"/>
        <end position="61"/>
    </location>
</feature>
<organism evidence="3 4">
    <name type="scientific">Paracidovorax wautersii</name>
    <dbReference type="NCBI Taxonomy" id="1177982"/>
    <lineage>
        <taxon>Bacteria</taxon>
        <taxon>Pseudomonadati</taxon>
        <taxon>Pseudomonadota</taxon>
        <taxon>Betaproteobacteria</taxon>
        <taxon>Burkholderiales</taxon>
        <taxon>Comamonadaceae</taxon>
        <taxon>Paracidovorax</taxon>
    </lineage>
</organism>
<dbReference type="RefSeq" id="WP_092937989.1">
    <property type="nucleotide sequence ID" value="NZ_FONX01000002.1"/>
</dbReference>
<dbReference type="AlphaFoldDB" id="A0A1I2B792"/>
<keyword evidence="4" id="KW-1185">Reference proteome</keyword>